<evidence type="ECO:0000256" key="1">
    <source>
        <dbReference type="SAM" id="SignalP"/>
    </source>
</evidence>
<dbReference type="EMBL" id="UFYW01000002">
    <property type="protein sequence ID" value="STF08783.1"/>
    <property type="molecule type" value="Genomic_DNA"/>
</dbReference>
<feature type="chain" id="PRO_5038841041" evidence="1">
    <location>
        <begin position="23"/>
        <end position="150"/>
    </location>
</feature>
<name>A0A376L4T6_ENTGA</name>
<dbReference type="AlphaFoldDB" id="A0A376L4T6"/>
<evidence type="ECO:0000313" key="3">
    <source>
        <dbReference type="Proteomes" id="UP000254807"/>
    </source>
</evidence>
<protein>
    <submittedName>
        <fullName evidence="2">Uncharacterized protein</fullName>
    </submittedName>
</protein>
<reference evidence="2 3" key="1">
    <citation type="submission" date="2018-06" db="EMBL/GenBank/DDBJ databases">
        <authorList>
            <consortium name="Pathogen Informatics"/>
            <person name="Doyle S."/>
        </authorList>
    </citation>
    <scope>NUCLEOTIDE SEQUENCE [LARGE SCALE GENOMIC DNA]</scope>
    <source>
        <strain evidence="2 3">NCTC12360</strain>
    </source>
</reference>
<feature type="signal peptide" evidence="1">
    <location>
        <begin position="1"/>
        <end position="22"/>
    </location>
</feature>
<dbReference type="Proteomes" id="UP000254807">
    <property type="component" value="Unassembled WGS sequence"/>
</dbReference>
<dbReference type="RefSeq" id="WP_060815225.1">
    <property type="nucleotide sequence ID" value="NZ_JARPZP010000036.1"/>
</dbReference>
<organism evidence="2 3">
    <name type="scientific">Enterococcus gallinarum</name>
    <dbReference type="NCBI Taxonomy" id="1353"/>
    <lineage>
        <taxon>Bacteria</taxon>
        <taxon>Bacillati</taxon>
        <taxon>Bacillota</taxon>
        <taxon>Bacilli</taxon>
        <taxon>Lactobacillales</taxon>
        <taxon>Enterococcaceae</taxon>
        <taxon>Enterococcus</taxon>
    </lineage>
</organism>
<keyword evidence="3" id="KW-1185">Reference proteome</keyword>
<evidence type="ECO:0000313" key="2">
    <source>
        <dbReference type="EMBL" id="STF08783.1"/>
    </source>
</evidence>
<accession>A0A376L4T6</accession>
<keyword evidence="1" id="KW-0732">Signal</keyword>
<sequence length="150" mass="17015">MLKRLFLIAVVLSPSLFFRTMSAESDTFNNNTEKLPVLTPAGEIMDVETNKIGNYDYNNLPILTPDGETMEINQDSSATFRSFIGPTVPKTIYKEYTVLAFKTNYPYGPPKTKQWAVKQYGQRYTGKLKLLSKKTVPLGWECVYGGNLKR</sequence>
<gene>
    <name evidence="2" type="ORF">NCTC12360_03779</name>
</gene>
<proteinExistence type="predicted"/>